<dbReference type="Proteomes" id="UP000037997">
    <property type="component" value="Unassembled WGS sequence"/>
</dbReference>
<keyword evidence="2" id="KW-0472">Membrane</keyword>
<accession>A0A0N1EH63</accession>
<dbReference type="PATRIC" id="fig|35818.11.peg.2217"/>
<name>A0A0N1EH63_9HELI</name>
<evidence type="ECO:0000313" key="4">
    <source>
        <dbReference type="Proteomes" id="UP000037997"/>
    </source>
</evidence>
<evidence type="ECO:0000313" key="3">
    <source>
        <dbReference type="EMBL" id="KPH54992.1"/>
    </source>
</evidence>
<dbReference type="STRING" id="35818.HPU229336_05045"/>
<keyword evidence="2" id="KW-1133">Transmembrane helix</keyword>
<dbReference type="RefSeq" id="WP_054198528.1">
    <property type="nucleotide sequence ID" value="NZ_JNOC01000077.1"/>
</dbReference>
<keyword evidence="2" id="KW-0812">Transmembrane</keyword>
<gene>
    <name evidence="3" type="ORF">HPU229334_11205</name>
</gene>
<evidence type="ECO:0000256" key="1">
    <source>
        <dbReference type="SAM" id="MobiDB-lite"/>
    </source>
</evidence>
<sequence>MENIKLIIYGVGIIVLALLIFGIFKKNALRTDPKLATRRMKKNEGSFFKLLFFPEIEIGSRISNLNKQLNKQAEDNNKLLQELVKLQKENLELRKREEDRKEIEKRKQGYKKSSNV</sequence>
<feature type="region of interest" description="Disordered" evidence="1">
    <location>
        <begin position="97"/>
        <end position="116"/>
    </location>
</feature>
<dbReference type="AlphaFoldDB" id="A0A0N1EH63"/>
<feature type="transmembrane region" description="Helical" evidence="2">
    <location>
        <begin position="6"/>
        <end position="24"/>
    </location>
</feature>
<evidence type="ECO:0000256" key="2">
    <source>
        <dbReference type="SAM" id="Phobius"/>
    </source>
</evidence>
<proteinExistence type="predicted"/>
<feature type="compositionally biased region" description="Basic and acidic residues" evidence="1">
    <location>
        <begin position="97"/>
        <end position="107"/>
    </location>
</feature>
<dbReference type="EMBL" id="JNOC01000077">
    <property type="protein sequence ID" value="KPH54992.1"/>
    <property type="molecule type" value="Genomic_DNA"/>
</dbReference>
<reference evidence="3 4" key="1">
    <citation type="submission" date="2014-06" db="EMBL/GenBank/DDBJ databases">
        <title>Helicobacter pullorum isolates in fresh chicken meat - phenotypic and genotypic features.</title>
        <authorList>
            <person name="Borges V."/>
            <person name="Santos A."/>
            <person name="Correia C.B."/>
            <person name="Saraiva M."/>
            <person name="Menard A."/>
            <person name="Vieira L."/>
            <person name="Sampaio D.A."/>
            <person name="Gomes J.P."/>
            <person name="Oleastro M."/>
        </authorList>
    </citation>
    <scope>NUCLEOTIDE SEQUENCE [LARGE SCALE GENOMIC DNA]</scope>
    <source>
        <strain evidence="3 4">229334/12</strain>
    </source>
</reference>
<protein>
    <submittedName>
        <fullName evidence="3">Uncharacterized protein</fullName>
    </submittedName>
</protein>
<comment type="caution">
    <text evidence="3">The sequence shown here is derived from an EMBL/GenBank/DDBJ whole genome shotgun (WGS) entry which is preliminary data.</text>
</comment>
<organism evidence="3 4">
    <name type="scientific">Helicobacter pullorum</name>
    <dbReference type="NCBI Taxonomy" id="35818"/>
    <lineage>
        <taxon>Bacteria</taxon>
        <taxon>Pseudomonadati</taxon>
        <taxon>Campylobacterota</taxon>
        <taxon>Epsilonproteobacteria</taxon>
        <taxon>Campylobacterales</taxon>
        <taxon>Helicobacteraceae</taxon>
        <taxon>Helicobacter</taxon>
    </lineage>
</organism>